<dbReference type="GO" id="GO:0006260">
    <property type="term" value="P:DNA replication"/>
    <property type="evidence" value="ECO:0007669"/>
    <property type="project" value="UniProtKB-KW"/>
</dbReference>
<evidence type="ECO:0000256" key="14">
    <source>
        <dbReference type="ARBA" id="ARBA00023235"/>
    </source>
</evidence>
<dbReference type="Proteomes" id="UP000244073">
    <property type="component" value="Unassembled WGS sequence"/>
</dbReference>
<dbReference type="Pfam" id="PF00570">
    <property type="entry name" value="HRDC"/>
    <property type="match status" value="1"/>
</dbReference>
<dbReference type="SUPFAM" id="SSF52540">
    <property type="entry name" value="P-loop containing nucleoside triphosphate hydrolases"/>
    <property type="match status" value="1"/>
</dbReference>
<evidence type="ECO:0000313" key="24">
    <source>
        <dbReference type="EMBL" id="PTU24452.1"/>
    </source>
</evidence>
<evidence type="ECO:0000256" key="7">
    <source>
        <dbReference type="ARBA" id="ARBA00022763"/>
    </source>
</evidence>
<evidence type="ECO:0000256" key="4">
    <source>
        <dbReference type="ARBA" id="ARBA00022705"/>
    </source>
</evidence>
<keyword evidence="14" id="KW-0413">Isomerase</keyword>
<feature type="region of interest" description="Disordered" evidence="20">
    <location>
        <begin position="345"/>
        <end position="388"/>
    </location>
</feature>
<dbReference type="PROSITE" id="PS51192">
    <property type="entry name" value="HELICASE_ATP_BIND_1"/>
    <property type="match status" value="1"/>
</dbReference>
<evidence type="ECO:0000256" key="6">
    <source>
        <dbReference type="ARBA" id="ARBA00022741"/>
    </source>
</evidence>
<dbReference type="InterPro" id="IPR011545">
    <property type="entry name" value="DEAD/DEAH_box_helicase_dom"/>
</dbReference>
<dbReference type="RefSeq" id="XP_040755844.1">
    <property type="nucleotide sequence ID" value="XM_040900511.1"/>
</dbReference>
<keyword evidence="6" id="KW-0547">Nucleotide-binding</keyword>
<dbReference type="FunFam" id="1.10.10.10:FF:000495">
    <property type="entry name" value="RecQ family helicase MusN"/>
    <property type="match status" value="1"/>
</dbReference>
<feature type="compositionally biased region" description="Basic residues" evidence="20">
    <location>
        <begin position="1502"/>
        <end position="1514"/>
    </location>
</feature>
<name>A0A2T5M7E8_9EURO</name>
<dbReference type="FunFam" id="1.10.150.80:FF:000020">
    <property type="entry name" value="RecQ family helicase MusN"/>
    <property type="match status" value="1"/>
</dbReference>
<dbReference type="InterPro" id="IPR032284">
    <property type="entry name" value="RecQ_Zn-bd"/>
</dbReference>
<feature type="region of interest" description="Disordered" evidence="20">
    <location>
        <begin position="98"/>
        <end position="168"/>
    </location>
</feature>
<dbReference type="PROSITE" id="PS50967">
    <property type="entry name" value="HRDC"/>
    <property type="match status" value="1"/>
</dbReference>
<dbReference type="FunFam" id="3.40.50.300:FF:000537">
    <property type="entry name" value="Bloom syndrome RecQ-like helicase"/>
    <property type="match status" value="1"/>
</dbReference>
<dbReference type="Pfam" id="PF00270">
    <property type="entry name" value="DEAD"/>
    <property type="match status" value="1"/>
</dbReference>
<dbReference type="GO" id="GO:0005524">
    <property type="term" value="F:ATP binding"/>
    <property type="evidence" value="ECO:0007669"/>
    <property type="project" value="UniProtKB-KW"/>
</dbReference>
<feature type="compositionally biased region" description="Polar residues" evidence="20">
    <location>
        <begin position="266"/>
        <end position="280"/>
    </location>
</feature>
<evidence type="ECO:0000256" key="2">
    <source>
        <dbReference type="ARBA" id="ARBA00004123"/>
    </source>
</evidence>
<comment type="subcellular location">
    <subcellularLocation>
        <location evidence="2">Nucleus</location>
    </subcellularLocation>
</comment>
<comment type="cofactor">
    <cofactor evidence="1">
        <name>Zn(2+)</name>
        <dbReference type="ChEBI" id="CHEBI:29105"/>
    </cofactor>
</comment>
<proteinExistence type="inferred from homology"/>
<evidence type="ECO:0000256" key="20">
    <source>
        <dbReference type="SAM" id="MobiDB-lite"/>
    </source>
</evidence>
<dbReference type="InterPro" id="IPR002464">
    <property type="entry name" value="DNA/RNA_helicase_DEAH_CS"/>
</dbReference>
<keyword evidence="5" id="KW-0479">Metal-binding</keyword>
<dbReference type="Pfam" id="PF09382">
    <property type="entry name" value="RQC"/>
    <property type="match status" value="1"/>
</dbReference>
<dbReference type="InterPro" id="IPR010997">
    <property type="entry name" value="HRDC-like_sf"/>
</dbReference>
<dbReference type="GO" id="GO:0000724">
    <property type="term" value="P:double-strand break repair via homologous recombination"/>
    <property type="evidence" value="ECO:0007669"/>
    <property type="project" value="TreeGrafter"/>
</dbReference>
<dbReference type="InterPro" id="IPR036388">
    <property type="entry name" value="WH-like_DNA-bd_sf"/>
</dbReference>
<dbReference type="Gene3D" id="3.40.50.300">
    <property type="entry name" value="P-loop containing nucleotide triphosphate hydrolases"/>
    <property type="match status" value="2"/>
</dbReference>
<dbReference type="InterPro" id="IPR018982">
    <property type="entry name" value="RQC_domain"/>
</dbReference>
<dbReference type="InterPro" id="IPR036390">
    <property type="entry name" value="WH_DNA-bd_sf"/>
</dbReference>
<evidence type="ECO:0000259" key="23">
    <source>
        <dbReference type="PROSITE" id="PS51194"/>
    </source>
</evidence>
<keyword evidence="13" id="KW-0234">DNA repair</keyword>
<feature type="region of interest" description="Disordered" evidence="20">
    <location>
        <begin position="1227"/>
        <end position="1265"/>
    </location>
</feature>
<evidence type="ECO:0000313" key="25">
    <source>
        <dbReference type="Proteomes" id="UP000244073"/>
    </source>
</evidence>
<feature type="domain" description="Helicase C-terminal" evidence="23">
    <location>
        <begin position="923"/>
        <end position="1072"/>
    </location>
</feature>
<feature type="compositionally biased region" description="Basic and acidic residues" evidence="20">
    <location>
        <begin position="541"/>
        <end position="550"/>
    </location>
</feature>
<dbReference type="InterPro" id="IPR004589">
    <property type="entry name" value="DNA_helicase_ATP-dep_RecQ"/>
</dbReference>
<evidence type="ECO:0000256" key="11">
    <source>
        <dbReference type="ARBA" id="ARBA00022840"/>
    </source>
</evidence>
<evidence type="ECO:0000256" key="13">
    <source>
        <dbReference type="ARBA" id="ARBA00023204"/>
    </source>
</evidence>
<dbReference type="OrthoDB" id="10261556at2759"/>
<keyword evidence="9" id="KW-0347">Helicase</keyword>
<dbReference type="EMBL" id="MSFN02000001">
    <property type="protein sequence ID" value="PTU24452.1"/>
    <property type="molecule type" value="Genomic_DNA"/>
</dbReference>
<dbReference type="GO" id="GO:0046872">
    <property type="term" value="F:metal ion binding"/>
    <property type="evidence" value="ECO:0007669"/>
    <property type="project" value="UniProtKB-KW"/>
</dbReference>
<gene>
    <name evidence="24" type="ORF">P175DRAFT_0553731</name>
</gene>
<evidence type="ECO:0000259" key="22">
    <source>
        <dbReference type="PROSITE" id="PS51192"/>
    </source>
</evidence>
<evidence type="ECO:0000259" key="21">
    <source>
        <dbReference type="PROSITE" id="PS50967"/>
    </source>
</evidence>
<dbReference type="CDD" id="cd18794">
    <property type="entry name" value="SF2_C_RecQ"/>
    <property type="match status" value="1"/>
</dbReference>
<sequence length="1543" mass="173436">MTKNNLKAHLKWLLDQGPSLYPVLTPSAWESHVDQSPSLNDPIPTYSPTASQIGGVSIKDSQPATATNIKNLNDGIGVVSDTDMARLLFAPQSAIKPRMLSRAKDSSPNNPMKPLKAAATSSPTRQRGSGTPRSKDVKEPLSSGSLFHESDTLIRTPQRPKASQDIQSSLQKVDTIDLTIDLDHNTHSSDAIEEFGEPCQLWTEEATLRKEPLEKRGKKRKSDEYPSKLLSPPKKNAHNVCSPLVSGKTKLSRSPRPLEITRAKNDCTSPPSKKQGPSSAKRTRKNQIIEDSEYEDADSLFDDWVKNKQDLVENTEESLYPVLPQESPFYGGGFDKLAKQNIPISPDSMGMPSVHRSVTTPESEVTPRGSPPSSCPSVPQSASKSTSVPVDKNVENFLRLPDDSLDRLISRMKTSLTKNSEVVYQQAMKGELAPELIAENKVLADRIEAVESLKTQKLVYRTCEQESESLRNAILKVIQRGGDPRTIPELEQNKRVASQLKDVETDILRLLKTAGLLSGIDSVPENGPERPNSSAPPSQRKPRDIKDSSSLRKHGHSENSLTRQVPQHSFDADGSRSRAAASVASSMANVSTSTSNHGRFEYDCPITSDGETGFTRTMGSPTPLQERDEFDLDDFDEEMLEAADHFQDDQFSTTQTHGPESRKVFAETSGNAPRLPPTQKSQSHGALWNQHPWSKDVRNALKDRFRLRGFRLNQLEAIDATLSGKDTFVLMPTGGGKSLCYQLPSVVSSGATKGVTVVVSPLLSLMHDQVTHLRRNNIKAFLVNGETPRDERKWILDTLSAPHAEEHIELLYITPEMMNKSKHLTRSLEDLNCRKRLARIVIDEAHCVSQWGHDFRPDYKEIGELRTRLPGVPMMALTATATENVKVDVIHNLKMDGCEVFTQSFNRPNLTYEVRPKTRSAELLASMAETITGQYRNKSGIVYCLSRDSCEKVAKQLRDNYRIKAEHYHAGLEPKDRADIQQRWQSGQSHVIVATIAFGMGIDKPDVRFVIHHSIPKSLEGYYQETGRAGRDGKRSGCYLYYCYRDTTILRRMIDQSDGNKQQKNRQRQMLHNVVQFCENKSDCRRVQILAYFNERFRQEDCNASCDNCKSDSVFEPQDFSEYAAAAIKVVRYFQGLGENVTVSYCVHIFRGRVTKFKSIEHKNATGYGHGSDLDLGEAERLFHKLLREGALKEENVLNKAKFANQYVKLGRRAAEFESGRSRLKLDVRISPNGKGRKSGRTETRKDYQPQSTNVSSPVQSAHQRQLARYRYNGMDGDESDSDRDSDGFERIRIAGDRKKNKTNLPGPRITQDRRFDQLDSLHKAVAEDFMVYAKAYCQDLVLNKGLRNQPFTDTVLREMVIVFPKDKTELLQIPGIDADKVQRYGDRILKLIRDTQRRYTELKKDRDDIDGVVPDPNHHNVVNISSSDEFSDCDDILDQATVLDQGDSIVSSRYFPSTEHTMDDDSTDEYQPALAESSSARPRKRKATKRFRRQNTDSKPRTKPSKSRSKTSKTSKNAEGRPFPRKDTKGKPQASRIAMMPV</sequence>
<evidence type="ECO:0000256" key="9">
    <source>
        <dbReference type="ARBA" id="ARBA00022806"/>
    </source>
</evidence>
<keyword evidence="15" id="KW-0539">Nucleus</keyword>
<dbReference type="Pfam" id="PF16124">
    <property type="entry name" value="RecQ_Zn_bind"/>
    <property type="match status" value="1"/>
</dbReference>
<dbReference type="VEuPathDB" id="FungiDB:P175DRAFT_0553731"/>
<feature type="domain" description="Helicase ATP-binding" evidence="22">
    <location>
        <begin position="718"/>
        <end position="899"/>
    </location>
</feature>
<feature type="region of interest" description="Disordered" evidence="20">
    <location>
        <begin position="519"/>
        <end position="578"/>
    </location>
</feature>
<dbReference type="SMART" id="SM00487">
    <property type="entry name" value="DEXDc"/>
    <property type="match status" value="1"/>
</dbReference>
<keyword evidence="8" id="KW-0378">Hydrolase</keyword>
<feature type="region of interest" description="Disordered" evidence="20">
    <location>
        <begin position="1455"/>
        <end position="1543"/>
    </location>
</feature>
<evidence type="ECO:0000256" key="5">
    <source>
        <dbReference type="ARBA" id="ARBA00022723"/>
    </source>
</evidence>
<dbReference type="InterPro" id="IPR044876">
    <property type="entry name" value="HRDC_dom_sf"/>
</dbReference>
<comment type="caution">
    <text evidence="24">The sequence shown here is derived from an EMBL/GenBank/DDBJ whole genome shotgun (WGS) entry which is preliminary data.</text>
</comment>
<evidence type="ECO:0000256" key="18">
    <source>
        <dbReference type="ARBA" id="ARBA00049360"/>
    </source>
</evidence>
<feature type="compositionally biased region" description="Polar residues" evidence="20">
    <location>
        <begin position="1249"/>
        <end position="1264"/>
    </location>
</feature>
<dbReference type="SMART" id="SM00490">
    <property type="entry name" value="HELICc"/>
    <property type="match status" value="1"/>
</dbReference>
<feature type="compositionally biased region" description="Basic and acidic residues" evidence="20">
    <location>
        <begin position="210"/>
        <end position="226"/>
    </location>
</feature>
<dbReference type="Gene3D" id="1.10.10.10">
    <property type="entry name" value="Winged helix-like DNA-binding domain superfamily/Winged helix DNA-binding domain"/>
    <property type="match status" value="1"/>
</dbReference>
<evidence type="ECO:0000256" key="16">
    <source>
        <dbReference type="ARBA" id="ARBA00034617"/>
    </source>
</evidence>
<dbReference type="SMART" id="SM00956">
    <property type="entry name" value="RQC"/>
    <property type="match status" value="1"/>
</dbReference>
<dbReference type="PROSITE" id="PS51194">
    <property type="entry name" value="HELICASE_CTER"/>
    <property type="match status" value="1"/>
</dbReference>
<comment type="catalytic activity">
    <reaction evidence="16">
        <text>Couples ATP hydrolysis with the unwinding of duplex DNA by translocating in the 3'-5' direction.</text>
        <dbReference type="EC" id="5.6.2.4"/>
    </reaction>
</comment>
<keyword evidence="7" id="KW-0227">DNA damage</keyword>
<dbReference type="Pfam" id="PF00271">
    <property type="entry name" value="Helicase_C"/>
    <property type="match status" value="1"/>
</dbReference>
<dbReference type="GO" id="GO:0016787">
    <property type="term" value="F:hydrolase activity"/>
    <property type="evidence" value="ECO:0007669"/>
    <property type="project" value="UniProtKB-KW"/>
</dbReference>
<evidence type="ECO:0000256" key="19">
    <source>
        <dbReference type="ARBA" id="ARBA00073450"/>
    </source>
</evidence>
<dbReference type="CDD" id="cd17920">
    <property type="entry name" value="DEXHc_RecQ"/>
    <property type="match status" value="1"/>
</dbReference>
<feature type="compositionally biased region" description="Polar residues" evidence="20">
    <location>
        <begin position="558"/>
        <end position="567"/>
    </location>
</feature>
<dbReference type="GeneID" id="63817395"/>
<protein>
    <recommendedName>
        <fullName evidence="19">RecQ-like DNA helicase BLM</fullName>
        <ecNumber evidence="17">5.6.2.4</ecNumber>
    </recommendedName>
</protein>
<keyword evidence="4" id="KW-0235">DNA replication</keyword>
<feature type="region of interest" description="Disordered" evidence="20">
    <location>
        <begin position="210"/>
        <end position="293"/>
    </location>
</feature>
<dbReference type="InterPro" id="IPR014001">
    <property type="entry name" value="Helicase_ATP-bd"/>
</dbReference>
<feature type="domain" description="HRDC" evidence="21">
    <location>
        <begin position="1320"/>
        <end position="1403"/>
    </location>
</feature>
<comment type="similarity">
    <text evidence="3">Belongs to the helicase family. RecQ subfamily.</text>
</comment>
<evidence type="ECO:0000256" key="12">
    <source>
        <dbReference type="ARBA" id="ARBA00023125"/>
    </source>
</evidence>
<dbReference type="EC" id="5.6.2.4" evidence="17"/>
<accession>A0A2T5M7E8</accession>
<feature type="compositionally biased region" description="Basic and acidic residues" evidence="20">
    <location>
        <begin position="1517"/>
        <end position="1531"/>
    </location>
</feature>
<keyword evidence="10" id="KW-0862">Zinc</keyword>
<feature type="compositionally biased region" description="Low complexity" evidence="20">
    <location>
        <begin position="375"/>
        <end position="385"/>
    </location>
</feature>
<dbReference type="SUPFAM" id="SSF46785">
    <property type="entry name" value="Winged helix' DNA-binding domain"/>
    <property type="match status" value="1"/>
</dbReference>
<dbReference type="GO" id="GO:0005737">
    <property type="term" value="C:cytoplasm"/>
    <property type="evidence" value="ECO:0007669"/>
    <property type="project" value="TreeGrafter"/>
</dbReference>
<evidence type="ECO:0000256" key="15">
    <source>
        <dbReference type="ARBA" id="ARBA00023242"/>
    </source>
</evidence>
<evidence type="ECO:0000256" key="1">
    <source>
        <dbReference type="ARBA" id="ARBA00001947"/>
    </source>
</evidence>
<dbReference type="SUPFAM" id="SSF47819">
    <property type="entry name" value="HRDC-like"/>
    <property type="match status" value="1"/>
</dbReference>
<feature type="region of interest" description="Disordered" evidence="20">
    <location>
        <begin position="651"/>
        <end position="687"/>
    </location>
</feature>
<evidence type="ECO:0000256" key="3">
    <source>
        <dbReference type="ARBA" id="ARBA00005446"/>
    </source>
</evidence>
<comment type="catalytic activity">
    <reaction evidence="18">
        <text>ATP + H2O = ADP + phosphate + H(+)</text>
        <dbReference type="Rhea" id="RHEA:13065"/>
        <dbReference type="ChEBI" id="CHEBI:15377"/>
        <dbReference type="ChEBI" id="CHEBI:15378"/>
        <dbReference type="ChEBI" id="CHEBI:30616"/>
        <dbReference type="ChEBI" id="CHEBI:43474"/>
        <dbReference type="ChEBI" id="CHEBI:456216"/>
    </reaction>
</comment>
<dbReference type="InterPro" id="IPR001650">
    <property type="entry name" value="Helicase_C-like"/>
</dbReference>
<reference evidence="24 25" key="1">
    <citation type="journal article" date="2018" name="Proc. Natl. Acad. Sci. U.S.A.">
        <title>Linking secondary metabolites to gene clusters through genome sequencing of six diverse Aspergillus species.</title>
        <authorList>
            <person name="Kaerboelling I."/>
            <person name="Vesth T.C."/>
            <person name="Frisvad J.C."/>
            <person name="Nybo J.L."/>
            <person name="Theobald S."/>
            <person name="Kuo A."/>
            <person name="Bowyer P."/>
            <person name="Matsuda Y."/>
            <person name="Mondo S."/>
            <person name="Lyhne E.K."/>
            <person name="Kogle M.E."/>
            <person name="Clum A."/>
            <person name="Lipzen A."/>
            <person name="Salamov A."/>
            <person name="Ngan C.Y."/>
            <person name="Daum C."/>
            <person name="Chiniquy J."/>
            <person name="Barry K."/>
            <person name="LaButti K."/>
            <person name="Haridas S."/>
            <person name="Simmons B.A."/>
            <person name="Magnuson J.K."/>
            <person name="Mortensen U.H."/>
            <person name="Larsen T.O."/>
            <person name="Grigoriev I.V."/>
            <person name="Baker S.E."/>
            <person name="Andersen M.R."/>
        </authorList>
    </citation>
    <scope>NUCLEOTIDE SEQUENCE [LARGE SCALE GENOMIC DNA]</scope>
    <source>
        <strain evidence="24 25">IBT 24754</strain>
    </source>
</reference>
<evidence type="ECO:0000256" key="17">
    <source>
        <dbReference type="ARBA" id="ARBA00034808"/>
    </source>
</evidence>
<dbReference type="InterPro" id="IPR002121">
    <property type="entry name" value="HRDC_dom"/>
</dbReference>
<dbReference type="Gene3D" id="1.10.150.80">
    <property type="entry name" value="HRDC domain"/>
    <property type="match status" value="1"/>
</dbReference>
<dbReference type="GO" id="GO:0043138">
    <property type="term" value="F:3'-5' DNA helicase activity"/>
    <property type="evidence" value="ECO:0007669"/>
    <property type="project" value="UniProtKB-EC"/>
</dbReference>
<evidence type="ECO:0000256" key="8">
    <source>
        <dbReference type="ARBA" id="ARBA00022801"/>
    </source>
</evidence>
<keyword evidence="12" id="KW-0238">DNA-binding</keyword>
<feature type="compositionally biased region" description="Polar residues" evidence="20">
    <location>
        <begin position="119"/>
        <end position="132"/>
    </location>
</feature>
<evidence type="ECO:0000256" key="10">
    <source>
        <dbReference type="ARBA" id="ARBA00022833"/>
    </source>
</evidence>
<dbReference type="PANTHER" id="PTHR13710">
    <property type="entry name" value="DNA HELICASE RECQ FAMILY MEMBER"/>
    <property type="match status" value="1"/>
</dbReference>
<dbReference type="GO" id="GO:0003677">
    <property type="term" value="F:DNA binding"/>
    <property type="evidence" value="ECO:0007669"/>
    <property type="project" value="UniProtKB-KW"/>
</dbReference>
<organism evidence="24 25">
    <name type="scientific">Aspergillus ochraceoroseus IBT 24754</name>
    <dbReference type="NCBI Taxonomy" id="1392256"/>
    <lineage>
        <taxon>Eukaryota</taxon>
        <taxon>Fungi</taxon>
        <taxon>Dikarya</taxon>
        <taxon>Ascomycota</taxon>
        <taxon>Pezizomycotina</taxon>
        <taxon>Eurotiomycetes</taxon>
        <taxon>Eurotiomycetidae</taxon>
        <taxon>Eurotiales</taxon>
        <taxon>Aspergillaceae</taxon>
        <taxon>Aspergillus</taxon>
        <taxon>Aspergillus subgen. Nidulantes</taxon>
    </lineage>
</organism>
<keyword evidence="11" id="KW-0067">ATP-binding</keyword>
<dbReference type="GO" id="GO:0009378">
    <property type="term" value="F:four-way junction helicase activity"/>
    <property type="evidence" value="ECO:0007669"/>
    <property type="project" value="TreeGrafter"/>
</dbReference>
<dbReference type="NCBIfam" id="TIGR00614">
    <property type="entry name" value="recQ_fam"/>
    <property type="match status" value="1"/>
</dbReference>
<dbReference type="GO" id="GO:0005694">
    <property type="term" value="C:chromosome"/>
    <property type="evidence" value="ECO:0007669"/>
    <property type="project" value="TreeGrafter"/>
</dbReference>
<dbReference type="FunFam" id="3.40.50.300:FF:000340">
    <property type="entry name" value="Bloom syndrome, RecQ helicase"/>
    <property type="match status" value="1"/>
</dbReference>
<dbReference type="InterPro" id="IPR027417">
    <property type="entry name" value="P-loop_NTPase"/>
</dbReference>
<feature type="compositionally biased region" description="Basic residues" evidence="20">
    <location>
        <begin position="1482"/>
        <end position="1494"/>
    </location>
</feature>
<dbReference type="PANTHER" id="PTHR13710:SF153">
    <property type="entry name" value="RECQ-LIKE DNA HELICASE BLM"/>
    <property type="match status" value="1"/>
</dbReference>
<dbReference type="GO" id="GO:0005634">
    <property type="term" value="C:nucleus"/>
    <property type="evidence" value="ECO:0007669"/>
    <property type="project" value="UniProtKB-SubCell"/>
</dbReference>
<dbReference type="PROSITE" id="PS00690">
    <property type="entry name" value="DEAH_ATP_HELICASE"/>
    <property type="match status" value="1"/>
</dbReference>